<sequence length="255" mass="27984">MIRGCKDASLGKEECHAFLEEKVLAAHGHQLKILVEPGAANFCGGPGRKVVVSSRHSLTDIQASLYSGSVSKRKLNISDGQEKLLESLSTSKRLHRASSVPFDLNLPVDEAEHFDADGESSSHDNSSGNPDGSVENLLRSVDESINFKPFDFGKLCEDMLQELSNTMSDILGPECRMEIDVVAMEQILAAAWASDSERRHVRSWLEQVFAGSLEELKLQCKNVSNSVLRMVTCEDAPPKDDGFGALLPSRIILDW</sequence>
<dbReference type="PANTHER" id="PTHR43572:SF38">
    <property type="entry name" value="PROTEIN SMAX1-LIKE 6"/>
    <property type="match status" value="1"/>
</dbReference>
<accession>A0A0A9F8W2</accession>
<name>A0A0A9F8W2_ARUDO</name>
<evidence type="ECO:0000256" key="1">
    <source>
        <dbReference type="SAM" id="MobiDB-lite"/>
    </source>
</evidence>
<proteinExistence type="predicted"/>
<evidence type="ECO:0000259" key="2">
    <source>
        <dbReference type="Pfam" id="PF26587"/>
    </source>
</evidence>
<dbReference type="InterPro" id="IPR058954">
    <property type="entry name" value="AAA_lid_SMAX1"/>
</dbReference>
<dbReference type="Pfam" id="PF26587">
    <property type="entry name" value="AAA_lid_SMAX1"/>
    <property type="match status" value="1"/>
</dbReference>
<dbReference type="PANTHER" id="PTHR43572">
    <property type="entry name" value="CHAPERONE PROTEIN CLPD, CHLOROPLASTIC"/>
    <property type="match status" value="1"/>
</dbReference>
<reference evidence="3" key="1">
    <citation type="submission" date="2014-09" db="EMBL/GenBank/DDBJ databases">
        <authorList>
            <person name="Magalhaes I.L.F."/>
            <person name="Oliveira U."/>
            <person name="Santos F.R."/>
            <person name="Vidigal T.H.D.A."/>
            <person name="Brescovit A.D."/>
            <person name="Santos A.J."/>
        </authorList>
    </citation>
    <scope>NUCLEOTIDE SEQUENCE</scope>
    <source>
        <tissue evidence="3">Shoot tissue taken approximately 20 cm above the soil surface</tissue>
    </source>
</reference>
<dbReference type="InterPro" id="IPR051650">
    <property type="entry name" value="SL_signaling_regulator"/>
</dbReference>
<feature type="domain" description="SMAX1-like AAA+ ATPase lid" evidence="2">
    <location>
        <begin position="151"/>
        <end position="235"/>
    </location>
</feature>
<dbReference type="EMBL" id="GBRH01190272">
    <property type="protein sequence ID" value="JAE07624.1"/>
    <property type="molecule type" value="Transcribed_RNA"/>
</dbReference>
<dbReference type="AlphaFoldDB" id="A0A0A9F8W2"/>
<feature type="region of interest" description="Disordered" evidence="1">
    <location>
        <begin position="114"/>
        <end position="133"/>
    </location>
</feature>
<reference evidence="3" key="2">
    <citation type="journal article" date="2015" name="Data Brief">
        <title>Shoot transcriptome of the giant reed, Arundo donax.</title>
        <authorList>
            <person name="Barrero R.A."/>
            <person name="Guerrero F.D."/>
            <person name="Moolhuijzen P."/>
            <person name="Goolsby J.A."/>
            <person name="Tidwell J."/>
            <person name="Bellgard S.E."/>
            <person name="Bellgard M.I."/>
        </authorList>
    </citation>
    <scope>NUCLEOTIDE SEQUENCE</scope>
    <source>
        <tissue evidence="3">Shoot tissue taken approximately 20 cm above the soil surface</tissue>
    </source>
</reference>
<organism evidence="3">
    <name type="scientific">Arundo donax</name>
    <name type="common">Giant reed</name>
    <name type="synonym">Donax arundinaceus</name>
    <dbReference type="NCBI Taxonomy" id="35708"/>
    <lineage>
        <taxon>Eukaryota</taxon>
        <taxon>Viridiplantae</taxon>
        <taxon>Streptophyta</taxon>
        <taxon>Embryophyta</taxon>
        <taxon>Tracheophyta</taxon>
        <taxon>Spermatophyta</taxon>
        <taxon>Magnoliopsida</taxon>
        <taxon>Liliopsida</taxon>
        <taxon>Poales</taxon>
        <taxon>Poaceae</taxon>
        <taxon>PACMAD clade</taxon>
        <taxon>Arundinoideae</taxon>
        <taxon>Arundineae</taxon>
        <taxon>Arundo</taxon>
    </lineage>
</organism>
<evidence type="ECO:0000313" key="3">
    <source>
        <dbReference type="EMBL" id="JAE07624.1"/>
    </source>
</evidence>
<protein>
    <recommendedName>
        <fullName evidence="2">SMAX1-like AAA+ ATPase lid domain-containing protein</fullName>
    </recommendedName>
</protein>